<comment type="subcellular location">
    <subcellularLocation>
        <location evidence="4 5">Nucleus</location>
    </subcellularLocation>
</comment>
<dbReference type="Pfam" id="PF00046">
    <property type="entry name" value="Homeodomain"/>
    <property type="match status" value="1"/>
</dbReference>
<reference evidence="8" key="2">
    <citation type="submission" date="2025-09" db="UniProtKB">
        <authorList>
            <consortium name="Ensembl"/>
        </authorList>
    </citation>
    <scope>IDENTIFICATION</scope>
</reference>
<dbReference type="PANTHER" id="PTHR45664:SF12">
    <property type="entry name" value="PANCREAS_DUODENUM HOMEOBOX PROTEIN 1"/>
    <property type="match status" value="1"/>
</dbReference>
<evidence type="ECO:0000256" key="5">
    <source>
        <dbReference type="RuleBase" id="RU000682"/>
    </source>
</evidence>
<dbReference type="Gene3D" id="1.10.10.60">
    <property type="entry name" value="Homeodomain-like"/>
    <property type="match status" value="1"/>
</dbReference>
<proteinExistence type="predicted"/>
<feature type="compositionally biased region" description="Gly residues" evidence="6">
    <location>
        <begin position="14"/>
        <end position="23"/>
    </location>
</feature>
<evidence type="ECO:0000256" key="1">
    <source>
        <dbReference type="ARBA" id="ARBA00023125"/>
    </source>
</evidence>
<name>A0A3Q0S434_AMPCI</name>
<dbReference type="GO" id="GO:0000978">
    <property type="term" value="F:RNA polymerase II cis-regulatory region sequence-specific DNA binding"/>
    <property type="evidence" value="ECO:0007669"/>
    <property type="project" value="TreeGrafter"/>
</dbReference>
<dbReference type="GeneTree" id="ENSGT00940000159503"/>
<accession>A0A3Q0S434</accession>
<dbReference type="AlphaFoldDB" id="A0A3Q0S434"/>
<reference evidence="8" key="1">
    <citation type="submission" date="2025-08" db="UniProtKB">
        <authorList>
            <consortium name="Ensembl"/>
        </authorList>
    </citation>
    <scope>IDENTIFICATION</scope>
</reference>
<dbReference type="Ensembl" id="ENSACIT00000017117.1">
    <property type="protein sequence ID" value="ENSACIP00000016668.1"/>
    <property type="gene ID" value="ENSACIG00000012981.1"/>
</dbReference>
<dbReference type="PROSITE" id="PS50071">
    <property type="entry name" value="HOMEOBOX_2"/>
    <property type="match status" value="1"/>
</dbReference>
<dbReference type="PANTHER" id="PTHR45664">
    <property type="entry name" value="PROTEIN ZERKNUELLT 1-RELATED"/>
    <property type="match status" value="1"/>
</dbReference>
<dbReference type="CDD" id="cd00086">
    <property type="entry name" value="homeodomain"/>
    <property type="match status" value="1"/>
</dbReference>
<keyword evidence="3 4" id="KW-0539">Nucleus</keyword>
<dbReference type="InterPro" id="IPR009057">
    <property type="entry name" value="Homeodomain-like_sf"/>
</dbReference>
<dbReference type="SUPFAM" id="SSF46689">
    <property type="entry name" value="Homeodomain-like"/>
    <property type="match status" value="1"/>
</dbReference>
<evidence type="ECO:0000313" key="8">
    <source>
        <dbReference type="Ensembl" id="ENSACIP00000016668.1"/>
    </source>
</evidence>
<evidence type="ECO:0000256" key="3">
    <source>
        <dbReference type="ARBA" id="ARBA00023242"/>
    </source>
</evidence>
<feature type="region of interest" description="Disordered" evidence="6">
    <location>
        <begin position="1"/>
        <end position="25"/>
    </location>
</feature>
<dbReference type="STRING" id="61819.ENSACIP00000016668"/>
<evidence type="ECO:0000259" key="7">
    <source>
        <dbReference type="PROSITE" id="PS50071"/>
    </source>
</evidence>
<dbReference type="GO" id="GO:0005634">
    <property type="term" value="C:nucleus"/>
    <property type="evidence" value="ECO:0007669"/>
    <property type="project" value="UniProtKB-SubCell"/>
</dbReference>
<protein>
    <recommendedName>
        <fullName evidence="7">Homeobox domain-containing protein</fullName>
    </recommendedName>
</protein>
<dbReference type="GO" id="GO:0009893">
    <property type="term" value="P:positive regulation of metabolic process"/>
    <property type="evidence" value="ECO:0007669"/>
    <property type="project" value="UniProtKB-ARBA"/>
</dbReference>
<evidence type="ECO:0000256" key="4">
    <source>
        <dbReference type="PROSITE-ProRule" id="PRU00108"/>
    </source>
</evidence>
<feature type="domain" description="Homeobox" evidence="7">
    <location>
        <begin position="29"/>
        <end position="87"/>
    </location>
</feature>
<dbReference type="SMART" id="SM00389">
    <property type="entry name" value="HOX"/>
    <property type="match status" value="1"/>
</dbReference>
<dbReference type="Proteomes" id="UP000261340">
    <property type="component" value="Unplaced"/>
</dbReference>
<keyword evidence="2 4" id="KW-0371">Homeobox</keyword>
<keyword evidence="1 4" id="KW-0238">DNA-binding</keyword>
<keyword evidence="9" id="KW-1185">Reference proteome</keyword>
<feature type="DNA-binding region" description="Homeobox" evidence="4">
    <location>
        <begin position="31"/>
        <end position="88"/>
    </location>
</feature>
<evidence type="ECO:0000313" key="9">
    <source>
        <dbReference type="Proteomes" id="UP000261340"/>
    </source>
</evidence>
<evidence type="ECO:0000256" key="6">
    <source>
        <dbReference type="SAM" id="MobiDB-lite"/>
    </source>
</evidence>
<dbReference type="InterPro" id="IPR001356">
    <property type="entry name" value="HD"/>
</dbReference>
<dbReference type="GO" id="GO:0000981">
    <property type="term" value="F:DNA-binding transcription factor activity, RNA polymerase II-specific"/>
    <property type="evidence" value="ECO:0007669"/>
    <property type="project" value="TreeGrafter"/>
</dbReference>
<evidence type="ECO:0000256" key="2">
    <source>
        <dbReference type="ARBA" id="ARBA00023155"/>
    </source>
</evidence>
<organism evidence="8 9">
    <name type="scientific">Amphilophus citrinellus</name>
    <name type="common">Midas cichlid</name>
    <name type="synonym">Cichlasoma citrinellum</name>
    <dbReference type="NCBI Taxonomy" id="61819"/>
    <lineage>
        <taxon>Eukaryota</taxon>
        <taxon>Metazoa</taxon>
        <taxon>Chordata</taxon>
        <taxon>Craniata</taxon>
        <taxon>Vertebrata</taxon>
        <taxon>Euteleostomi</taxon>
        <taxon>Actinopterygii</taxon>
        <taxon>Neopterygii</taxon>
        <taxon>Teleostei</taxon>
        <taxon>Neoteleostei</taxon>
        <taxon>Acanthomorphata</taxon>
        <taxon>Ovalentaria</taxon>
        <taxon>Cichlomorphae</taxon>
        <taxon>Cichliformes</taxon>
        <taxon>Cichlidae</taxon>
        <taxon>New World cichlids</taxon>
        <taxon>Cichlasomatinae</taxon>
        <taxon>Heroini</taxon>
        <taxon>Amphilophus</taxon>
    </lineage>
</organism>
<sequence length="165" mass="18727">MSSGQVPKLSAGYNEGGGGGGGGREAELNHVRRERTAFTNNQLLELEKEFHFSPYLCRPRRLEMAAGLHETQVKVWFQNRRMKQKKLQRDGLLSDPRPAAPHSHPKNTYVRLVRKTDSCALLRHAPTRGKWKKSSNQNSSNPDVLLPHHSASIIMEQVTLFLFFI</sequence>